<accession>A0ACB8XYY9</accession>
<reference evidence="2" key="1">
    <citation type="journal article" date="2022" name="Mol. Ecol. Resour.">
        <title>The genomes of chicory, endive, great burdock and yacon provide insights into Asteraceae palaeo-polyploidization history and plant inulin production.</title>
        <authorList>
            <person name="Fan W."/>
            <person name="Wang S."/>
            <person name="Wang H."/>
            <person name="Wang A."/>
            <person name="Jiang F."/>
            <person name="Liu H."/>
            <person name="Zhao H."/>
            <person name="Xu D."/>
            <person name="Zhang Y."/>
        </authorList>
    </citation>
    <scope>NUCLEOTIDE SEQUENCE [LARGE SCALE GENOMIC DNA]</scope>
    <source>
        <strain evidence="2">cv. Yunnan</strain>
    </source>
</reference>
<keyword evidence="2" id="KW-1185">Reference proteome</keyword>
<comment type="caution">
    <text evidence="1">The sequence shown here is derived from an EMBL/GenBank/DDBJ whole genome shotgun (WGS) entry which is preliminary data.</text>
</comment>
<reference evidence="1 2" key="2">
    <citation type="journal article" date="2022" name="Mol. Ecol. Resour.">
        <title>The genomes of chicory, endive, great burdock and yacon provide insights into Asteraceae paleo-polyploidization history and plant inulin production.</title>
        <authorList>
            <person name="Fan W."/>
            <person name="Wang S."/>
            <person name="Wang H."/>
            <person name="Wang A."/>
            <person name="Jiang F."/>
            <person name="Liu H."/>
            <person name="Zhao H."/>
            <person name="Xu D."/>
            <person name="Zhang Y."/>
        </authorList>
    </citation>
    <scope>NUCLEOTIDE SEQUENCE [LARGE SCALE GENOMIC DNA]</scope>
    <source>
        <strain evidence="2">cv. Yunnan</strain>
        <tissue evidence="1">Leaves</tissue>
    </source>
</reference>
<protein>
    <submittedName>
        <fullName evidence="1">Uncharacterized protein</fullName>
    </submittedName>
</protein>
<dbReference type="EMBL" id="CM042046">
    <property type="protein sequence ID" value="KAI3676326.1"/>
    <property type="molecule type" value="Genomic_DNA"/>
</dbReference>
<proteinExistence type="predicted"/>
<sequence>MIAAGNSNIFLKGKGCGHCFLIFCFKKPHCSGKPISVTISDQCPGACDNIPYHFDLSGYAFGAMANHGEEHNLRMLGQVDIEHKRVPCLYGVTKIAFKVGPKSNPNWFATAIEYTNGDGALSHVEIADGGTKKFSTMDNTWGAVWKKDIAASFKPPFSFKLTSGDGKTVVANNVIPENYSPGQKYSSNIKARLITQAT</sequence>
<dbReference type="Proteomes" id="UP001056120">
    <property type="component" value="Linkage Group LG29"/>
</dbReference>
<evidence type="ECO:0000313" key="1">
    <source>
        <dbReference type="EMBL" id="KAI3676326.1"/>
    </source>
</evidence>
<name>A0ACB8XYY9_9ASTR</name>
<gene>
    <name evidence="1" type="ORF">L1987_85932</name>
</gene>
<evidence type="ECO:0000313" key="2">
    <source>
        <dbReference type="Proteomes" id="UP001056120"/>
    </source>
</evidence>
<organism evidence="1 2">
    <name type="scientific">Smallanthus sonchifolius</name>
    <dbReference type="NCBI Taxonomy" id="185202"/>
    <lineage>
        <taxon>Eukaryota</taxon>
        <taxon>Viridiplantae</taxon>
        <taxon>Streptophyta</taxon>
        <taxon>Embryophyta</taxon>
        <taxon>Tracheophyta</taxon>
        <taxon>Spermatophyta</taxon>
        <taxon>Magnoliopsida</taxon>
        <taxon>eudicotyledons</taxon>
        <taxon>Gunneridae</taxon>
        <taxon>Pentapetalae</taxon>
        <taxon>asterids</taxon>
        <taxon>campanulids</taxon>
        <taxon>Asterales</taxon>
        <taxon>Asteraceae</taxon>
        <taxon>Asteroideae</taxon>
        <taxon>Heliantheae alliance</taxon>
        <taxon>Millerieae</taxon>
        <taxon>Smallanthus</taxon>
    </lineage>
</organism>